<organism evidence="1 2">
    <name type="scientific">Gulo gulo</name>
    <name type="common">Wolverine</name>
    <name type="synonym">Gluton</name>
    <dbReference type="NCBI Taxonomy" id="48420"/>
    <lineage>
        <taxon>Eukaryota</taxon>
        <taxon>Metazoa</taxon>
        <taxon>Chordata</taxon>
        <taxon>Craniata</taxon>
        <taxon>Vertebrata</taxon>
        <taxon>Euteleostomi</taxon>
        <taxon>Mammalia</taxon>
        <taxon>Eutheria</taxon>
        <taxon>Laurasiatheria</taxon>
        <taxon>Carnivora</taxon>
        <taxon>Caniformia</taxon>
        <taxon>Musteloidea</taxon>
        <taxon>Mustelidae</taxon>
        <taxon>Guloninae</taxon>
        <taxon>Gulo</taxon>
    </lineage>
</organism>
<accession>A0A9X9LXA3</accession>
<evidence type="ECO:0000313" key="1">
    <source>
        <dbReference type="EMBL" id="VCW98310.1"/>
    </source>
</evidence>
<dbReference type="AlphaFoldDB" id="A0A9X9LXA3"/>
<gene>
    <name evidence="1" type="ORF">BN2614_LOCUS6</name>
</gene>
<sequence>MNSLMLGKVGNLAERFPTFLAFIRFFSSMNSLMLSKM</sequence>
<name>A0A9X9LXA3_GULGU</name>
<dbReference type="EMBL" id="CYRY02025109">
    <property type="protein sequence ID" value="VCW98310.1"/>
    <property type="molecule type" value="Genomic_DNA"/>
</dbReference>
<dbReference type="Proteomes" id="UP000269945">
    <property type="component" value="Unassembled WGS sequence"/>
</dbReference>
<reference evidence="1 2" key="1">
    <citation type="submission" date="2018-10" db="EMBL/GenBank/DDBJ databases">
        <authorList>
            <person name="Ekblom R."/>
            <person name="Jareborg N."/>
        </authorList>
    </citation>
    <scope>NUCLEOTIDE SEQUENCE [LARGE SCALE GENOMIC DNA]</scope>
    <source>
        <tissue evidence="1">Muscle</tissue>
    </source>
</reference>
<evidence type="ECO:0000313" key="2">
    <source>
        <dbReference type="Proteomes" id="UP000269945"/>
    </source>
</evidence>
<keyword evidence="2" id="KW-1185">Reference proteome</keyword>
<comment type="caution">
    <text evidence="1">The sequence shown here is derived from an EMBL/GenBank/DDBJ whole genome shotgun (WGS) entry which is preliminary data.</text>
</comment>
<protein>
    <submittedName>
        <fullName evidence="1">Uncharacterized protein</fullName>
    </submittedName>
</protein>
<proteinExistence type="predicted"/>